<dbReference type="Pfam" id="PF01145">
    <property type="entry name" value="Band_7"/>
    <property type="match status" value="1"/>
</dbReference>
<dbReference type="EMBL" id="AMRI01000027">
    <property type="protein sequence ID" value="EKE68920.1"/>
    <property type="molecule type" value="Genomic_DNA"/>
</dbReference>
<comment type="similarity">
    <text evidence="2">Belongs to the band 7/mec-2 family.</text>
</comment>
<dbReference type="Gene3D" id="3.30.479.30">
    <property type="entry name" value="Band 7 domain"/>
    <property type="match status" value="1"/>
</dbReference>
<feature type="domain" description="Band 7" evidence="3">
    <location>
        <begin position="142"/>
        <end position="303"/>
    </location>
</feature>
<evidence type="ECO:0000313" key="5">
    <source>
        <dbReference type="Proteomes" id="UP000006755"/>
    </source>
</evidence>
<comment type="subcellular location">
    <subcellularLocation>
        <location evidence="1">Membrane</location>
        <topology evidence="1">Single-pass membrane protein</topology>
    </subcellularLocation>
</comment>
<sequence>MFFINKLDVSDGQRVLVYRRGRFETLLAPGRHWFWMPGQGLQFESLSLAQSELTHPNLDLLLQKPAFCDAVNIWQVGPEETAVIWRDNQPLAVLVPGSRYVSFKDGPALRIERFALADKAPLPNALLSALLREGLVRVGNQQAVTALSVPEQSQALLFENGELIAELPPGRYGYWAFNRELQARIFDLTWQSLEVSGQEILTKDRVSLRINLSAAYRIADPLQVARQVKKVDEHLYRRLQLVLREVVGTRTLDGLLADKDAVSKAVARMLGPVAQELGVELADVGVKDIILPGEMKAILNQVVEAQKAAEANLIRRREETAATRSLGNTAKMMEASPVLLRLKELESLEKVVERVGHLNVYGGLEQLMTGLVKLTSENKA</sequence>
<dbReference type="GO" id="GO:0098552">
    <property type="term" value="C:side of membrane"/>
    <property type="evidence" value="ECO:0007669"/>
    <property type="project" value="UniProtKB-ARBA"/>
</dbReference>
<evidence type="ECO:0000259" key="3">
    <source>
        <dbReference type="SMART" id="SM00244"/>
    </source>
</evidence>
<dbReference type="InterPro" id="IPR001972">
    <property type="entry name" value="Stomatin_HflK_fam"/>
</dbReference>
<dbReference type="STRING" id="745411.B3C1_16084"/>
<dbReference type="SMART" id="SM00244">
    <property type="entry name" value="PHB"/>
    <property type="match status" value="1"/>
</dbReference>
<reference evidence="4 5" key="1">
    <citation type="journal article" date="2012" name="J. Bacteriol.">
        <title>Genome Sequence of Gallaecimonas xiamenensis Type Strain 3-C-1.</title>
        <authorList>
            <person name="Lai Q."/>
            <person name="Wang L."/>
            <person name="Wang W."/>
            <person name="Shao Z."/>
        </authorList>
    </citation>
    <scope>NUCLEOTIDE SEQUENCE [LARGE SCALE GENOMIC DNA]</scope>
    <source>
        <strain evidence="4 5">3-C-1</strain>
    </source>
</reference>
<dbReference type="eggNOG" id="COG0330">
    <property type="taxonomic scope" value="Bacteria"/>
</dbReference>
<evidence type="ECO:0000313" key="4">
    <source>
        <dbReference type="EMBL" id="EKE68920.1"/>
    </source>
</evidence>
<dbReference type="OrthoDB" id="5501731at2"/>
<keyword evidence="5" id="KW-1185">Reference proteome</keyword>
<dbReference type="Proteomes" id="UP000006755">
    <property type="component" value="Unassembled WGS sequence"/>
</dbReference>
<name>K2JUK7_9GAMM</name>
<dbReference type="FunFam" id="3.30.479.30:FF:000004">
    <property type="entry name" value="Putative membrane protease family, stomatin"/>
    <property type="match status" value="1"/>
</dbReference>
<dbReference type="PANTHER" id="PTHR10264:SF83">
    <property type="entry name" value="BLL5629 PROTEIN"/>
    <property type="match status" value="1"/>
</dbReference>
<dbReference type="InterPro" id="IPR036013">
    <property type="entry name" value="Band_7/SPFH_dom_sf"/>
</dbReference>
<dbReference type="GO" id="GO:0005886">
    <property type="term" value="C:plasma membrane"/>
    <property type="evidence" value="ECO:0007669"/>
    <property type="project" value="InterPro"/>
</dbReference>
<dbReference type="PRINTS" id="PR00721">
    <property type="entry name" value="STOMATIN"/>
</dbReference>
<dbReference type="InterPro" id="IPR001107">
    <property type="entry name" value="Band_7"/>
</dbReference>
<organism evidence="4 5">
    <name type="scientific">Gallaecimonas xiamenensis 3-C-1</name>
    <dbReference type="NCBI Taxonomy" id="745411"/>
    <lineage>
        <taxon>Bacteria</taxon>
        <taxon>Pseudomonadati</taxon>
        <taxon>Pseudomonadota</taxon>
        <taxon>Gammaproteobacteria</taxon>
        <taxon>Enterobacterales</taxon>
        <taxon>Gallaecimonadaceae</taxon>
        <taxon>Gallaecimonas</taxon>
    </lineage>
</organism>
<dbReference type="AlphaFoldDB" id="K2JUK7"/>
<dbReference type="PATRIC" id="fig|745411.4.peg.3165"/>
<dbReference type="PANTHER" id="PTHR10264">
    <property type="entry name" value="BAND 7 PROTEIN-RELATED"/>
    <property type="match status" value="1"/>
</dbReference>
<accession>K2JUK7</accession>
<proteinExistence type="inferred from homology"/>
<evidence type="ECO:0000256" key="1">
    <source>
        <dbReference type="ARBA" id="ARBA00004167"/>
    </source>
</evidence>
<gene>
    <name evidence="4" type="ORF">B3C1_16084</name>
</gene>
<dbReference type="CDD" id="cd13438">
    <property type="entry name" value="SPFH_eoslipins_u2"/>
    <property type="match status" value="1"/>
</dbReference>
<dbReference type="RefSeq" id="WP_008486128.1">
    <property type="nucleotide sequence ID" value="NZ_AMRI01000027.1"/>
</dbReference>
<comment type="caution">
    <text evidence="4">The sequence shown here is derived from an EMBL/GenBank/DDBJ whole genome shotgun (WGS) entry which is preliminary data.</text>
</comment>
<dbReference type="InterPro" id="IPR043202">
    <property type="entry name" value="Band-7_stomatin-like"/>
</dbReference>
<evidence type="ECO:0000256" key="2">
    <source>
        <dbReference type="ARBA" id="ARBA00008164"/>
    </source>
</evidence>
<protein>
    <recommendedName>
        <fullName evidence="3">Band 7 domain-containing protein</fullName>
    </recommendedName>
</protein>
<dbReference type="SUPFAM" id="SSF117892">
    <property type="entry name" value="Band 7/SPFH domain"/>
    <property type="match status" value="1"/>
</dbReference>